<comment type="caution">
    <text evidence="1">The sequence shown here is derived from an EMBL/GenBank/DDBJ whole genome shotgun (WGS) entry which is preliminary data.</text>
</comment>
<dbReference type="EMBL" id="BAABEZ010000022">
    <property type="protein sequence ID" value="GAA4455436.1"/>
    <property type="molecule type" value="Genomic_DNA"/>
</dbReference>
<organism evidence="1 2">
    <name type="scientific">Rurimicrobium arvi</name>
    <dbReference type="NCBI Taxonomy" id="2049916"/>
    <lineage>
        <taxon>Bacteria</taxon>
        <taxon>Pseudomonadati</taxon>
        <taxon>Bacteroidota</taxon>
        <taxon>Chitinophagia</taxon>
        <taxon>Chitinophagales</taxon>
        <taxon>Chitinophagaceae</taxon>
        <taxon>Rurimicrobium</taxon>
    </lineage>
</organism>
<evidence type="ECO:0008006" key="3">
    <source>
        <dbReference type="Google" id="ProtNLM"/>
    </source>
</evidence>
<evidence type="ECO:0000313" key="2">
    <source>
        <dbReference type="Proteomes" id="UP001501410"/>
    </source>
</evidence>
<name>A0ABP8MU52_9BACT</name>
<protein>
    <recommendedName>
        <fullName evidence="3">DUF3575 domain-containing protein</fullName>
    </recommendedName>
</protein>
<keyword evidence="2" id="KW-1185">Reference proteome</keyword>
<sequence length="179" mass="20587">MGEISANADWVYKRNSFGVIGAYRSRKLSENYAPDIESPSYLRNDLNAVSIGFSYKRVFSADRRWYYDVQAFYRHWWNYNDYSYPDGAGQTVTGRQTTDYNVYAIKALLGYKVVMARRGKIRPCLLVFAGVGTRIRTYTYEATSTTGGVPDPEYSFGYVRKLGSVHFGMQLGFEVFRKN</sequence>
<dbReference type="Proteomes" id="UP001501410">
    <property type="component" value="Unassembled WGS sequence"/>
</dbReference>
<accession>A0ABP8MU52</accession>
<reference evidence="2" key="1">
    <citation type="journal article" date="2019" name="Int. J. Syst. Evol. Microbiol.">
        <title>The Global Catalogue of Microorganisms (GCM) 10K type strain sequencing project: providing services to taxonomists for standard genome sequencing and annotation.</title>
        <authorList>
            <consortium name="The Broad Institute Genomics Platform"/>
            <consortium name="The Broad Institute Genome Sequencing Center for Infectious Disease"/>
            <person name="Wu L."/>
            <person name="Ma J."/>
        </authorList>
    </citation>
    <scope>NUCLEOTIDE SEQUENCE [LARGE SCALE GENOMIC DNA]</scope>
    <source>
        <strain evidence="2">JCM 31921</strain>
    </source>
</reference>
<proteinExistence type="predicted"/>
<gene>
    <name evidence="1" type="ORF">GCM10023092_19110</name>
</gene>
<evidence type="ECO:0000313" key="1">
    <source>
        <dbReference type="EMBL" id="GAA4455436.1"/>
    </source>
</evidence>